<proteinExistence type="predicted"/>
<evidence type="ECO:0000313" key="1">
    <source>
        <dbReference type="EMBL" id="KAJ8722088.1"/>
    </source>
</evidence>
<dbReference type="Proteomes" id="UP001231649">
    <property type="component" value="Chromosome 16"/>
</dbReference>
<reference evidence="1" key="1">
    <citation type="submission" date="2023-03" db="EMBL/GenBank/DDBJ databases">
        <title>Chromosome-level genomes of two armyworms, Mythimna separata and Mythimna loreyi, provide insights into the biosynthesis and reception of sex pheromones.</title>
        <authorList>
            <person name="Zhao H."/>
        </authorList>
    </citation>
    <scope>NUCLEOTIDE SEQUENCE</scope>
    <source>
        <strain evidence="1">BeijingLab</strain>
    </source>
</reference>
<organism evidence="1 2">
    <name type="scientific">Mythimna loreyi</name>
    <dbReference type="NCBI Taxonomy" id="667449"/>
    <lineage>
        <taxon>Eukaryota</taxon>
        <taxon>Metazoa</taxon>
        <taxon>Ecdysozoa</taxon>
        <taxon>Arthropoda</taxon>
        <taxon>Hexapoda</taxon>
        <taxon>Insecta</taxon>
        <taxon>Pterygota</taxon>
        <taxon>Neoptera</taxon>
        <taxon>Endopterygota</taxon>
        <taxon>Lepidoptera</taxon>
        <taxon>Glossata</taxon>
        <taxon>Ditrysia</taxon>
        <taxon>Noctuoidea</taxon>
        <taxon>Noctuidae</taxon>
        <taxon>Noctuinae</taxon>
        <taxon>Hadenini</taxon>
        <taxon>Mythimna</taxon>
    </lineage>
</organism>
<keyword evidence="2" id="KW-1185">Reference proteome</keyword>
<dbReference type="EMBL" id="CM056792">
    <property type="protein sequence ID" value="KAJ8722088.1"/>
    <property type="molecule type" value="Genomic_DNA"/>
</dbReference>
<sequence>MFSGMCGKNTLSFIAVVEIVLSVCLFVECGRVKRVVGGRGVDCGTQPRVASLRNSTNLHHLCGATLISAQFAVTAAHCVLKDRSQYILLLNNYCGQGDEPTPRAEVVEIIRHPSYDPITRAHDVALLRIALHLGDVTWLNHSILPTSSFGLSGECVIYGYGYKDVDTMETSEWLSEGTLRIVSMDECLEALGPHRAPRPDSGVICAVGDGVDACQGDSGSPLICSGVIQGVSSFGTSCAVPGLPGVYASIGAHLAWIKQTIREK</sequence>
<gene>
    <name evidence="1" type="ORF">PYW08_004490</name>
</gene>
<accession>A0ACC2QT60</accession>
<name>A0ACC2QT60_9NEOP</name>
<comment type="caution">
    <text evidence="1">The sequence shown here is derived from an EMBL/GenBank/DDBJ whole genome shotgun (WGS) entry which is preliminary data.</text>
</comment>
<protein>
    <submittedName>
        <fullName evidence="1">Uncharacterized protein</fullName>
    </submittedName>
</protein>
<evidence type="ECO:0000313" key="2">
    <source>
        <dbReference type="Proteomes" id="UP001231649"/>
    </source>
</evidence>